<evidence type="ECO:0000256" key="6">
    <source>
        <dbReference type="ARBA" id="ARBA00022705"/>
    </source>
</evidence>
<keyword evidence="4 9" id="KW-0808">Transferase</keyword>
<name>A0A7D8UR82_9HELO</name>
<evidence type="ECO:0000313" key="11">
    <source>
        <dbReference type="EMBL" id="TVY55557.1"/>
    </source>
</evidence>
<dbReference type="GO" id="GO:0003899">
    <property type="term" value="F:DNA-directed RNA polymerase activity"/>
    <property type="evidence" value="ECO:0007669"/>
    <property type="project" value="InterPro"/>
</dbReference>
<feature type="compositionally biased region" description="Polar residues" evidence="10">
    <location>
        <begin position="32"/>
        <end position="41"/>
    </location>
</feature>
<dbReference type="Pfam" id="PF01896">
    <property type="entry name" value="DNA_primase_S"/>
    <property type="match status" value="1"/>
</dbReference>
<sequence>MPHSVSPTNSGTPEQVQDDMVVEPQPQAENAEPQTTGSTENPVVVNTEPENGNTQGDDVADQDMAMEDVGVQGEKVLESAVKEESKSEVKLEDLFADVESDEEFPSSTALNVKSSSPPAAPSSPVHVGPASKPSDSDVMRSFYQRLFPWRHLFQWLNHSPTPSTDFGHREFAFTLQNDAYLRYQSFPTADLLRKDVLRLMPSRFEIGPVYTTNPRDRKTLRKSSAFKPLAKEICFDIDLTDYDDIRTCCDKANICNKCWQFITMAVKVIDVALRDDFGFKHILWVYSGRRGAHAWVCDKKARFLDDQKRRAIAGYLEVIKGGAQSGKRVNVKRPLHPHVAMYRRSLEVLKSHFQTDILHDQDPWETDEKFDRLLQLLPDKNLNEALRKKWSSAPGRASTSKWADIDALAKSGASKTLDAKALLEAKQDIVLEYTYPRLDIEVSKHLNHLLKSPFVVHPGTGRVCVPINTKDLEDFDPLGVPTVTELLGEIDEWTPPEGEKEGKAVQDWEKTSLKPYVEYFRSFVVALMKDEKDVKVKRERDENADDAMEF</sequence>
<keyword evidence="6 9" id="KW-0235">DNA replication</keyword>
<gene>
    <name evidence="11" type="primary">pri1</name>
    <name evidence="11" type="ORF">LCER1_G003593</name>
</gene>
<dbReference type="OrthoDB" id="19606at2759"/>
<feature type="compositionally biased region" description="Polar residues" evidence="10">
    <location>
        <begin position="1"/>
        <end position="15"/>
    </location>
</feature>
<dbReference type="GO" id="GO:0046872">
    <property type="term" value="F:metal ion binding"/>
    <property type="evidence" value="ECO:0007669"/>
    <property type="project" value="UniProtKB-KW"/>
</dbReference>
<evidence type="ECO:0000256" key="10">
    <source>
        <dbReference type="SAM" id="MobiDB-lite"/>
    </source>
</evidence>
<evidence type="ECO:0000256" key="4">
    <source>
        <dbReference type="ARBA" id="ARBA00022679"/>
    </source>
</evidence>
<dbReference type="EMBL" id="QGMG01000229">
    <property type="protein sequence ID" value="TVY55557.1"/>
    <property type="molecule type" value="Genomic_DNA"/>
</dbReference>
<dbReference type="Proteomes" id="UP000481288">
    <property type="component" value="Unassembled WGS sequence"/>
</dbReference>
<comment type="similarity">
    <text evidence="1 9">Belongs to the eukaryotic-type primase small subunit family.</text>
</comment>
<feature type="compositionally biased region" description="Acidic residues" evidence="10">
    <location>
        <begin position="94"/>
        <end position="104"/>
    </location>
</feature>
<evidence type="ECO:0000313" key="12">
    <source>
        <dbReference type="Proteomes" id="UP000481288"/>
    </source>
</evidence>
<dbReference type="InterPro" id="IPR002755">
    <property type="entry name" value="DNA_primase_S"/>
</dbReference>
<protein>
    <recommendedName>
        <fullName evidence="9">DNA primase</fullName>
        <ecNumber evidence="9">2.7.7.-</ecNumber>
    </recommendedName>
</protein>
<dbReference type="GO" id="GO:0006269">
    <property type="term" value="P:DNA replication, synthesis of primer"/>
    <property type="evidence" value="ECO:0007669"/>
    <property type="project" value="UniProtKB-KW"/>
</dbReference>
<evidence type="ECO:0000256" key="1">
    <source>
        <dbReference type="ARBA" id="ARBA00009762"/>
    </source>
</evidence>
<keyword evidence="8" id="KW-0804">Transcription</keyword>
<dbReference type="CDD" id="cd04860">
    <property type="entry name" value="AE_Prim_S"/>
    <property type="match status" value="1"/>
</dbReference>
<keyword evidence="12" id="KW-1185">Reference proteome</keyword>
<keyword evidence="5" id="KW-0548">Nucleotidyltransferase</keyword>
<comment type="caution">
    <text evidence="11">The sequence shown here is derived from an EMBL/GenBank/DDBJ whole genome shotgun (WGS) entry which is preliminary data.</text>
</comment>
<proteinExistence type="inferred from homology"/>
<dbReference type="Gene3D" id="3.90.920.10">
    <property type="entry name" value="DNA primase, PRIM domain"/>
    <property type="match status" value="1"/>
</dbReference>
<keyword evidence="2 9" id="KW-0240">DNA-directed RNA polymerase</keyword>
<keyword evidence="3 9" id="KW-0639">Primosome</keyword>
<organism evidence="11 12">
    <name type="scientific">Lachnellula cervina</name>
    <dbReference type="NCBI Taxonomy" id="1316786"/>
    <lineage>
        <taxon>Eukaryota</taxon>
        <taxon>Fungi</taxon>
        <taxon>Dikarya</taxon>
        <taxon>Ascomycota</taxon>
        <taxon>Pezizomycotina</taxon>
        <taxon>Leotiomycetes</taxon>
        <taxon>Helotiales</taxon>
        <taxon>Lachnaceae</taxon>
        <taxon>Lachnellula</taxon>
    </lineage>
</organism>
<dbReference type="EC" id="2.7.7.-" evidence="9"/>
<accession>A0A7D8UR82</accession>
<dbReference type="NCBIfam" id="TIGR00335">
    <property type="entry name" value="primase_sml"/>
    <property type="match status" value="1"/>
</dbReference>
<dbReference type="InterPro" id="IPR014052">
    <property type="entry name" value="DNA_primase_ssu_euk/arc"/>
</dbReference>
<evidence type="ECO:0000256" key="3">
    <source>
        <dbReference type="ARBA" id="ARBA00022515"/>
    </source>
</evidence>
<evidence type="ECO:0000256" key="7">
    <source>
        <dbReference type="ARBA" id="ARBA00022723"/>
    </source>
</evidence>
<dbReference type="PANTHER" id="PTHR10536">
    <property type="entry name" value="DNA PRIMASE SMALL SUBUNIT"/>
    <property type="match status" value="1"/>
</dbReference>
<dbReference type="GO" id="GO:0005658">
    <property type="term" value="C:alpha DNA polymerase:primase complex"/>
    <property type="evidence" value="ECO:0007669"/>
    <property type="project" value="UniProtKB-ARBA"/>
</dbReference>
<keyword evidence="7" id="KW-0479">Metal-binding</keyword>
<evidence type="ECO:0000256" key="9">
    <source>
        <dbReference type="RuleBase" id="RU003514"/>
    </source>
</evidence>
<dbReference type="SUPFAM" id="SSF56747">
    <property type="entry name" value="Prim-pol domain"/>
    <property type="match status" value="1"/>
</dbReference>
<evidence type="ECO:0000256" key="8">
    <source>
        <dbReference type="ARBA" id="ARBA00023163"/>
    </source>
</evidence>
<feature type="compositionally biased region" description="Basic and acidic residues" evidence="10">
    <location>
        <begin position="75"/>
        <end position="93"/>
    </location>
</feature>
<dbReference type="AlphaFoldDB" id="A0A7D8UR82"/>
<evidence type="ECO:0000256" key="5">
    <source>
        <dbReference type="ARBA" id="ARBA00022695"/>
    </source>
</evidence>
<dbReference type="FunFam" id="3.90.920.10:FF:000002">
    <property type="entry name" value="DNA primase"/>
    <property type="match status" value="1"/>
</dbReference>
<feature type="region of interest" description="Disordered" evidence="10">
    <location>
        <begin position="1"/>
        <end position="134"/>
    </location>
</feature>
<reference evidence="11 12" key="1">
    <citation type="submission" date="2018-05" db="EMBL/GenBank/DDBJ databases">
        <title>Whole genome sequencing for identification of molecular markers to develop diagnostic detection tools for the regulated plant pathogen Lachnellula willkommii.</title>
        <authorList>
            <person name="Giroux E."/>
            <person name="Bilodeau G."/>
        </authorList>
    </citation>
    <scope>NUCLEOTIDE SEQUENCE [LARGE SCALE GENOMIC DNA]</scope>
    <source>
        <strain evidence="11 12">CBS 625.97</strain>
    </source>
</reference>
<evidence type="ECO:0000256" key="2">
    <source>
        <dbReference type="ARBA" id="ARBA00022478"/>
    </source>
</evidence>